<dbReference type="KEGG" id="bdr:125778377"/>
<dbReference type="EMBL" id="GAKP01022032">
    <property type="protein sequence ID" value="JAC36920.1"/>
    <property type="molecule type" value="Transcribed_RNA"/>
</dbReference>
<dbReference type="PROSITE" id="PS51053">
    <property type="entry name" value="SERTA"/>
    <property type="match status" value="1"/>
</dbReference>
<dbReference type="InterPro" id="IPR009263">
    <property type="entry name" value="SERTA_dom"/>
</dbReference>
<evidence type="ECO:0000313" key="3">
    <source>
        <dbReference type="EMBL" id="JAC36920.1"/>
    </source>
</evidence>
<dbReference type="Proteomes" id="UP001652620">
    <property type="component" value="Chromosome 4"/>
</dbReference>
<accession>A0A034V566</accession>
<reference evidence="3" key="1">
    <citation type="journal article" date="2014" name="BMC Genomics">
        <title>Characterizing the developmental transcriptome of the oriental fruit fly, Bactrocera dorsalis (Diptera: Tephritidae) through comparative genomic analysis with Drosophila melanogaster utilizing modENCODE datasets.</title>
        <authorList>
            <person name="Geib S.M."/>
            <person name="Calla B."/>
            <person name="Hall B."/>
            <person name="Hou S."/>
            <person name="Manoukis N.C."/>
        </authorList>
    </citation>
    <scope>NUCLEOTIDE SEQUENCE</scope>
    <source>
        <strain evidence="3">Punador</strain>
    </source>
</reference>
<dbReference type="GO" id="GO:0016301">
    <property type="term" value="F:kinase activity"/>
    <property type="evidence" value="ECO:0007669"/>
    <property type="project" value="UniProtKB-KW"/>
</dbReference>
<dbReference type="AlphaFoldDB" id="A0A034V566"/>
<protein>
    <submittedName>
        <fullName evidence="5">Probable serine/threonine-protein kinase roco9</fullName>
    </submittedName>
</protein>
<dbReference type="RefSeq" id="XP_049311654.1">
    <property type="nucleotide sequence ID" value="XM_049455697.1"/>
</dbReference>
<feature type="region of interest" description="Disordered" evidence="1">
    <location>
        <begin position="129"/>
        <end position="155"/>
    </location>
</feature>
<dbReference type="OMA" id="NRPKVPM"/>
<evidence type="ECO:0000313" key="5">
    <source>
        <dbReference type="RefSeq" id="XP_049311654.1"/>
    </source>
</evidence>
<dbReference type="GeneID" id="125778377"/>
<dbReference type="SMR" id="A0A034V566"/>
<gene>
    <name evidence="5" type="primary">LOC125778377</name>
</gene>
<sequence>MTLPTTTTVNGCDDDSDMFGPPRSSPIGYHHHRSRVPMISPKLRQREERKRILQLCAHKLERIKDSETNLRRSVCINNTYCRLTDELRREKQSRYLANLPRSDIKPESARDNIFNPYNSCGIDNSNHQPSNKSVCNEVTNSASNNNSLNHPRSHGSTECSNGCEQDFNGDENNLNCNNSNKLHSSTNADIANSSSLSVDVNSRNISTNSTAITSHATANHTTANNASSTACTHSTTFNGTTNTATAHSSTLCTSAGHSTHTRKRQLCSSNLDNDLEILDRELNAINAPMPLIDPEITQGAEQLEKAISSRKRLRSEDESDRLVREALSQFYIPQQRLISAIEDCPLDVVSVGGGMGVGVGLGLGMGVGVSMGMGPISPSKRQKLGNGANELELEFDLNQNQKDFEVIMDALRLGTPSPTPSVGSDSCGQAAMMSESASVFHNLVVTSLET</sequence>
<evidence type="ECO:0000313" key="4">
    <source>
        <dbReference type="Proteomes" id="UP001652620"/>
    </source>
</evidence>
<name>A0A034V566_BACDO</name>
<feature type="domain" description="SERTA" evidence="2">
    <location>
        <begin position="45"/>
        <end position="91"/>
    </location>
</feature>
<organism evidence="3">
    <name type="scientific">Bactrocera dorsalis</name>
    <name type="common">Oriental fruit fly</name>
    <name type="synonym">Dacus dorsalis</name>
    <dbReference type="NCBI Taxonomy" id="27457"/>
    <lineage>
        <taxon>Eukaryota</taxon>
        <taxon>Metazoa</taxon>
        <taxon>Ecdysozoa</taxon>
        <taxon>Arthropoda</taxon>
        <taxon>Hexapoda</taxon>
        <taxon>Insecta</taxon>
        <taxon>Pterygota</taxon>
        <taxon>Neoptera</taxon>
        <taxon>Endopterygota</taxon>
        <taxon>Diptera</taxon>
        <taxon>Brachycera</taxon>
        <taxon>Muscomorpha</taxon>
        <taxon>Tephritoidea</taxon>
        <taxon>Tephritidae</taxon>
        <taxon>Bactrocera</taxon>
        <taxon>Bactrocera</taxon>
    </lineage>
</organism>
<keyword evidence="5" id="KW-0808">Transferase</keyword>
<keyword evidence="5" id="KW-0418">Kinase</keyword>
<evidence type="ECO:0000259" key="2">
    <source>
        <dbReference type="PROSITE" id="PS51053"/>
    </source>
</evidence>
<proteinExistence type="predicted"/>
<dbReference type="Pfam" id="PF06031">
    <property type="entry name" value="SERTA"/>
    <property type="match status" value="1"/>
</dbReference>
<keyword evidence="4" id="KW-1185">Reference proteome</keyword>
<dbReference type="OrthoDB" id="5976204at2759"/>
<reference evidence="5" key="2">
    <citation type="submission" date="2025-05" db="UniProtKB">
        <authorList>
            <consortium name="RefSeq"/>
        </authorList>
    </citation>
    <scope>IDENTIFICATION</scope>
    <source>
        <tissue evidence="5">Adult</tissue>
    </source>
</reference>
<evidence type="ECO:0000256" key="1">
    <source>
        <dbReference type="SAM" id="MobiDB-lite"/>
    </source>
</evidence>